<dbReference type="Proteomes" id="UP001144280">
    <property type="component" value="Unassembled WGS sequence"/>
</dbReference>
<keyword evidence="2" id="KW-1185">Reference proteome</keyword>
<evidence type="ECO:0008006" key="3">
    <source>
        <dbReference type="Google" id="ProtNLM"/>
    </source>
</evidence>
<dbReference type="EMBL" id="BSDI01000033">
    <property type="protein sequence ID" value="GLI00627.1"/>
    <property type="molecule type" value="Genomic_DNA"/>
</dbReference>
<gene>
    <name evidence="1" type="ORF">Pa4123_59030</name>
</gene>
<name>A0ABQ5R414_9ACTN</name>
<accession>A0ABQ5R414</accession>
<reference evidence="1" key="1">
    <citation type="submission" date="2022-12" db="EMBL/GenBank/DDBJ databases">
        <title>New Phytohabitans aurantiacus sp. RD004123 nov., an actinomycete isolated from soil.</title>
        <authorList>
            <person name="Triningsih D.W."/>
            <person name="Harunari E."/>
            <person name="Igarashi Y."/>
        </authorList>
    </citation>
    <scope>NUCLEOTIDE SEQUENCE</scope>
    <source>
        <strain evidence="1">RD004123</strain>
    </source>
</reference>
<comment type="caution">
    <text evidence="1">The sequence shown here is derived from an EMBL/GenBank/DDBJ whole genome shotgun (WGS) entry which is preliminary data.</text>
</comment>
<sequence>MTSVPLREVLSPEYLDAEDDLRTLAHKLDSHRSAAGRVAWHWYPGTEPPPTSTEPGETAGEFGVYHLLVDATIQLYATGADWLELTLDIAWSPSSKVTVNAAVEVACWCIQDHNMHQVRRTQWHVTNSGEMVDAFTAGTAMLADILDKGPFEPQPWRILAGLPDPSNTKP</sequence>
<evidence type="ECO:0000313" key="1">
    <source>
        <dbReference type="EMBL" id="GLI00627.1"/>
    </source>
</evidence>
<organism evidence="1 2">
    <name type="scientific">Phytohabitans aurantiacus</name>
    <dbReference type="NCBI Taxonomy" id="3016789"/>
    <lineage>
        <taxon>Bacteria</taxon>
        <taxon>Bacillati</taxon>
        <taxon>Actinomycetota</taxon>
        <taxon>Actinomycetes</taxon>
        <taxon>Micromonosporales</taxon>
        <taxon>Micromonosporaceae</taxon>
    </lineage>
</organism>
<evidence type="ECO:0000313" key="2">
    <source>
        <dbReference type="Proteomes" id="UP001144280"/>
    </source>
</evidence>
<proteinExistence type="predicted"/>
<protein>
    <recommendedName>
        <fullName evidence="3">DinB-like domain-containing protein</fullName>
    </recommendedName>
</protein>